<dbReference type="PANTHER" id="PTHR35146:SF1">
    <property type="entry name" value="UPF0178 PROTEIN YAII"/>
    <property type="match status" value="1"/>
</dbReference>
<sequence>MLKQRPDIWVDADSCPVKDEILETSSLFSITPLFITTINHFSGKAEGSWTFLDDGSQSVDLYIVNHVKPGDIVITQDLSLAVLLTSRRVYVITPRGKLINEEDADEIMFYKHLRQKTVKRKGKWKGPSSFTNEDREAFTQVFKKTLSSFEGI</sequence>
<comment type="similarity">
    <text evidence="1 2">Belongs to the UPF0178 family.</text>
</comment>
<accession>A0ABY4EFW1</accession>
<gene>
    <name evidence="3" type="ORF">MUN89_10835</name>
</gene>
<dbReference type="RefSeq" id="WP_244707648.1">
    <property type="nucleotide sequence ID" value="NZ_CP095073.1"/>
</dbReference>
<evidence type="ECO:0000256" key="2">
    <source>
        <dbReference type="HAMAP-Rule" id="MF_00489"/>
    </source>
</evidence>
<dbReference type="EMBL" id="CP095073">
    <property type="protein sequence ID" value="UOQ42494.1"/>
    <property type="molecule type" value="Genomic_DNA"/>
</dbReference>
<dbReference type="InterPro" id="IPR003791">
    <property type="entry name" value="UPF0178"/>
</dbReference>
<keyword evidence="4" id="KW-1185">Reference proteome</keyword>
<evidence type="ECO:0000256" key="1">
    <source>
        <dbReference type="ARBA" id="ARBA00008522"/>
    </source>
</evidence>
<dbReference type="PANTHER" id="PTHR35146">
    <property type="entry name" value="UPF0178 PROTEIN YAII"/>
    <property type="match status" value="1"/>
</dbReference>
<dbReference type="HAMAP" id="MF_00489">
    <property type="entry name" value="UPF0178"/>
    <property type="match status" value="1"/>
</dbReference>
<reference evidence="3 4" key="1">
    <citation type="submission" date="2022-04" db="EMBL/GenBank/DDBJ databases">
        <title>Halobacillus sp. isolated from saltern.</title>
        <authorList>
            <person name="Won M."/>
            <person name="Lee C.-M."/>
            <person name="Woen H.-Y."/>
            <person name="Kwon S.-W."/>
        </authorList>
    </citation>
    <scope>NUCLEOTIDE SEQUENCE [LARGE SCALE GENOMIC DNA]</scope>
    <source>
        <strain evidence="3 4">SSBR10-3</strain>
    </source>
</reference>
<dbReference type="Pfam" id="PF02639">
    <property type="entry name" value="DUF188"/>
    <property type="match status" value="1"/>
</dbReference>
<proteinExistence type="inferred from homology"/>
<evidence type="ECO:0000313" key="3">
    <source>
        <dbReference type="EMBL" id="UOQ42494.1"/>
    </source>
</evidence>
<organism evidence="3 4">
    <name type="scientific">Halobacillus salinarum</name>
    <dbReference type="NCBI Taxonomy" id="2932257"/>
    <lineage>
        <taxon>Bacteria</taxon>
        <taxon>Bacillati</taxon>
        <taxon>Bacillota</taxon>
        <taxon>Bacilli</taxon>
        <taxon>Bacillales</taxon>
        <taxon>Bacillaceae</taxon>
        <taxon>Halobacillus</taxon>
    </lineage>
</organism>
<protein>
    <recommendedName>
        <fullName evidence="2">UPF0178 protein MUN89_10835</fullName>
    </recommendedName>
</protein>
<evidence type="ECO:0000313" key="4">
    <source>
        <dbReference type="Proteomes" id="UP000831787"/>
    </source>
</evidence>
<name>A0ABY4EFW1_9BACI</name>
<dbReference type="Proteomes" id="UP000831787">
    <property type="component" value="Chromosome"/>
</dbReference>